<accession>A0A4U0WGF4</accession>
<comment type="caution">
    <text evidence="2">The sequence shown here is derived from an EMBL/GenBank/DDBJ whole genome shotgun (WGS) entry which is preliminary data.</text>
</comment>
<dbReference type="OrthoDB" id="5413827at2759"/>
<reference evidence="2 3" key="1">
    <citation type="submission" date="2017-03" db="EMBL/GenBank/DDBJ databases">
        <title>Genomes of endolithic fungi from Antarctica.</title>
        <authorList>
            <person name="Coleine C."/>
            <person name="Masonjones S."/>
            <person name="Stajich J.E."/>
        </authorList>
    </citation>
    <scope>NUCLEOTIDE SEQUENCE [LARGE SCALE GENOMIC DNA]</scope>
    <source>
        <strain evidence="2 3">CCFEE 5184</strain>
    </source>
</reference>
<proteinExistence type="predicted"/>
<dbReference type="PANTHER" id="PTHR38790">
    <property type="entry name" value="2EXR DOMAIN-CONTAINING PROTEIN-RELATED"/>
    <property type="match status" value="1"/>
</dbReference>
<protein>
    <recommendedName>
        <fullName evidence="1">DUF7730 domain-containing protein</fullName>
    </recommendedName>
</protein>
<dbReference type="AlphaFoldDB" id="A0A4U0WGF4"/>
<evidence type="ECO:0000313" key="3">
    <source>
        <dbReference type="Proteomes" id="UP000309340"/>
    </source>
</evidence>
<dbReference type="EMBL" id="NAJQ01001146">
    <property type="protein sequence ID" value="TKA61972.1"/>
    <property type="molecule type" value="Genomic_DNA"/>
</dbReference>
<dbReference type="PANTHER" id="PTHR38790:SF4">
    <property type="entry name" value="2EXR DOMAIN-CONTAINING PROTEIN"/>
    <property type="match status" value="1"/>
</dbReference>
<dbReference type="Proteomes" id="UP000309340">
    <property type="component" value="Unassembled WGS sequence"/>
</dbReference>
<evidence type="ECO:0000259" key="1">
    <source>
        <dbReference type="Pfam" id="PF24864"/>
    </source>
</evidence>
<dbReference type="InterPro" id="IPR056632">
    <property type="entry name" value="DUF7730"/>
</dbReference>
<dbReference type="STRING" id="329884.A0A4U0WGF4"/>
<feature type="domain" description="DUF7730" evidence="1">
    <location>
        <begin position="19"/>
        <end position="161"/>
    </location>
</feature>
<keyword evidence="3" id="KW-1185">Reference proteome</keyword>
<gene>
    <name evidence="2" type="ORF">B0A55_10672</name>
</gene>
<name>A0A4U0WGF4_9PEZI</name>
<dbReference type="Pfam" id="PF24864">
    <property type="entry name" value="DUF7730"/>
    <property type="match status" value="1"/>
</dbReference>
<evidence type="ECO:0000313" key="2">
    <source>
        <dbReference type="EMBL" id="TKA61972.1"/>
    </source>
</evidence>
<organism evidence="2 3">
    <name type="scientific">Friedmanniomyces simplex</name>
    <dbReference type="NCBI Taxonomy" id="329884"/>
    <lineage>
        <taxon>Eukaryota</taxon>
        <taxon>Fungi</taxon>
        <taxon>Dikarya</taxon>
        <taxon>Ascomycota</taxon>
        <taxon>Pezizomycotina</taxon>
        <taxon>Dothideomycetes</taxon>
        <taxon>Dothideomycetidae</taxon>
        <taxon>Mycosphaerellales</taxon>
        <taxon>Teratosphaeriaceae</taxon>
        <taxon>Friedmanniomyces</taxon>
    </lineage>
</organism>
<sequence>MSLPLGTSPANEALYSSNRERSPLLRLPPELRERIWQYTLGGKVLHIGRKGQFPYGTAYAYECKAVDDEQRMLDNGGPGGVTVPRPTPPFFARHSHCETSHALNWGLHLPVCLLRTCRLIYQDASLLPFTENTFLFTDIHPHAALICFLRGLKPEQTHAIQRMIVMCSRSNSGPQEPAEPNFIAKSLTGLRDLTYTVEYNDYEAALCFSEDLRRERKRLAADVLVFEGLALKVVHVSVGLCYTRRVLAGLSHGASDLVNLSVVAREWKAGVVKQLMDEATT</sequence>